<evidence type="ECO:0000256" key="1">
    <source>
        <dbReference type="SAM" id="Phobius"/>
    </source>
</evidence>
<keyword evidence="1" id="KW-0472">Membrane</keyword>
<dbReference type="AlphaFoldDB" id="I7L7Y3"/>
<evidence type="ECO:0000313" key="2">
    <source>
        <dbReference type="EMBL" id="CCI82887.1"/>
    </source>
</evidence>
<dbReference type="OrthoDB" id="5197868at2"/>
<dbReference type="Proteomes" id="UP000006078">
    <property type="component" value="Unassembled WGS sequence"/>
</dbReference>
<dbReference type="EMBL" id="AHAE01000023">
    <property type="protein sequence ID" value="EJZ82651.1"/>
    <property type="molecule type" value="Genomic_DNA"/>
</dbReference>
<accession>I7L7Y3</accession>
<keyword evidence="4" id="KW-1185">Reference proteome</keyword>
<dbReference type="RefSeq" id="WP_004600309.1">
    <property type="nucleotide sequence ID" value="NZ_HF541865.1"/>
</dbReference>
<name>I7L7Y3_9CORY</name>
<protein>
    <submittedName>
        <fullName evidence="2">Putative membrane protein</fullName>
    </submittedName>
</protein>
<reference evidence="2 5" key="1">
    <citation type="journal article" date="2012" name="J. Bacteriol.">
        <title>Draft Genome Sequence of Turicella otitidis ATCC 51513, Isolated from Middle Ear Fluid from a Child with Otitis Media.</title>
        <authorList>
            <person name="Brinkrolf K."/>
            <person name="Schneider J."/>
            <person name="Knecht M."/>
            <person name="Ruckert C."/>
            <person name="Tauch A."/>
        </authorList>
    </citation>
    <scope>NUCLEOTIDE SEQUENCE [LARGE SCALE GENOMIC DNA]</scope>
    <source>
        <strain evidence="2 5">ATCC 51513</strain>
    </source>
</reference>
<gene>
    <name evidence="2" type="ORF">BN46_0136</name>
    <name evidence="3" type="ORF">HMPREF9719_00419</name>
</gene>
<feature type="transmembrane region" description="Helical" evidence="1">
    <location>
        <begin position="194"/>
        <end position="213"/>
    </location>
</feature>
<feature type="transmembrane region" description="Helical" evidence="1">
    <location>
        <begin position="86"/>
        <end position="106"/>
    </location>
</feature>
<evidence type="ECO:0000313" key="4">
    <source>
        <dbReference type="Proteomes" id="UP000006078"/>
    </source>
</evidence>
<dbReference type="EMBL" id="CAJZ01000022">
    <property type="protein sequence ID" value="CCI82887.1"/>
    <property type="molecule type" value="Genomic_DNA"/>
</dbReference>
<dbReference type="STRING" id="29321.AAV33_06990"/>
<organism evidence="2 5">
    <name type="scientific">Corynebacterium otitidis ATCC 51513</name>
    <dbReference type="NCBI Taxonomy" id="883169"/>
    <lineage>
        <taxon>Bacteria</taxon>
        <taxon>Bacillati</taxon>
        <taxon>Actinomycetota</taxon>
        <taxon>Actinomycetes</taxon>
        <taxon>Mycobacteriales</taxon>
        <taxon>Corynebacteriaceae</taxon>
        <taxon>Corynebacterium</taxon>
    </lineage>
</organism>
<comment type="caution">
    <text evidence="2">The sequence shown here is derived from an EMBL/GenBank/DDBJ whole genome shotgun (WGS) entry which is preliminary data.</text>
</comment>
<keyword evidence="1" id="KW-1133">Transmembrane helix</keyword>
<feature type="transmembrane region" description="Helical" evidence="1">
    <location>
        <begin position="162"/>
        <end position="182"/>
    </location>
</feature>
<proteinExistence type="predicted"/>
<dbReference type="Proteomes" id="UP000011016">
    <property type="component" value="Unassembled WGS sequence"/>
</dbReference>
<evidence type="ECO:0000313" key="5">
    <source>
        <dbReference type="Proteomes" id="UP000011016"/>
    </source>
</evidence>
<sequence>MIGHGDIQAEISARLDGESGTIPDDVLAAHLDSCEQCGEFFSRAVRLQDELGPSDAPAEEAPAPDFSDAVLAQAGGELSRRAGRRLIGLVVARILLILTAAAHVWWGVGLLRQTTGIAPVDPGGGPLPPGADPELSNQLVHGAAVSFAVALSLLLGAAWPRWLIGFVPFLGALSLFTVGFFLRDVVVGAADSSQCAYLGLLLFTAVLAAATWAGQDGFGRWRAGLRALGARGVG</sequence>
<dbReference type="HOGENOM" id="CLU_081592_2_0_11"/>
<reference evidence="3 4" key="2">
    <citation type="submission" date="2012-08" db="EMBL/GenBank/DDBJ databases">
        <title>The Genome Sequence of Turicella otitidis ATCC 51513.</title>
        <authorList>
            <consortium name="The Broad Institute Genome Sequencing Platform"/>
            <person name="Earl A."/>
            <person name="Ward D."/>
            <person name="Feldgarden M."/>
            <person name="Gevers D."/>
            <person name="Huys G."/>
            <person name="Walker B."/>
            <person name="Young S.K."/>
            <person name="Zeng Q."/>
            <person name="Gargeya S."/>
            <person name="Fitzgerald M."/>
            <person name="Haas B."/>
            <person name="Abouelleil A."/>
            <person name="Alvarado L."/>
            <person name="Arachchi H.M."/>
            <person name="Berlin A.M."/>
            <person name="Chapman S.B."/>
            <person name="Goldberg J."/>
            <person name="Griggs A."/>
            <person name="Gujja S."/>
            <person name="Hansen M."/>
            <person name="Howarth C."/>
            <person name="Imamovic A."/>
            <person name="Larimer J."/>
            <person name="McCowen C."/>
            <person name="Montmayeur A."/>
            <person name="Murphy C."/>
            <person name="Neiman D."/>
            <person name="Pearson M."/>
            <person name="Priest M."/>
            <person name="Roberts A."/>
            <person name="Saif S."/>
            <person name="Shea T."/>
            <person name="Sisk P."/>
            <person name="Sykes S."/>
            <person name="Wortman J."/>
            <person name="Nusbaum C."/>
            <person name="Birren B."/>
        </authorList>
    </citation>
    <scope>NUCLEOTIDE SEQUENCE [LARGE SCALE GENOMIC DNA]</scope>
    <source>
        <strain evidence="3 4">ATCC 51513</strain>
    </source>
</reference>
<keyword evidence="1" id="KW-0812">Transmembrane</keyword>
<dbReference type="eggNOG" id="COG5660">
    <property type="taxonomic scope" value="Bacteria"/>
</dbReference>
<evidence type="ECO:0000313" key="3">
    <source>
        <dbReference type="EMBL" id="EJZ82651.1"/>
    </source>
</evidence>